<accession>A0ABT7DY63</accession>
<evidence type="ECO:0000313" key="3">
    <source>
        <dbReference type="EMBL" id="MDK2124976.1"/>
    </source>
</evidence>
<comment type="caution">
    <text evidence="3">The sequence shown here is derived from an EMBL/GenBank/DDBJ whole genome shotgun (WGS) entry which is preliminary data.</text>
</comment>
<evidence type="ECO:0000256" key="1">
    <source>
        <dbReference type="SAM" id="MobiDB-lite"/>
    </source>
</evidence>
<feature type="chain" id="PRO_5045289810" evidence="2">
    <location>
        <begin position="23"/>
        <end position="115"/>
    </location>
</feature>
<dbReference type="EMBL" id="JARRAF010000014">
    <property type="protein sequence ID" value="MDK2124976.1"/>
    <property type="molecule type" value="Genomic_DNA"/>
</dbReference>
<dbReference type="RefSeq" id="WP_284101290.1">
    <property type="nucleotide sequence ID" value="NZ_JARRAF010000014.1"/>
</dbReference>
<reference evidence="3" key="1">
    <citation type="submission" date="2023-03" db="EMBL/GenBank/DDBJ databases">
        <title>Chitinimonas shenzhenensis gen. nov., sp. nov., a novel member of family Burkholderiaceae isolated from activated sludge collected in Shen Zhen, China.</title>
        <authorList>
            <person name="Wang X."/>
        </authorList>
    </citation>
    <scope>NUCLEOTIDE SEQUENCE</scope>
    <source>
        <strain evidence="3">DQS-5</strain>
    </source>
</reference>
<keyword evidence="2" id="KW-0732">Signal</keyword>
<name>A0ABT7DY63_9NEIS</name>
<organism evidence="3 4">
    <name type="scientific">Parachitinimonas caeni</name>
    <dbReference type="NCBI Taxonomy" id="3031301"/>
    <lineage>
        <taxon>Bacteria</taxon>
        <taxon>Pseudomonadati</taxon>
        <taxon>Pseudomonadota</taxon>
        <taxon>Betaproteobacteria</taxon>
        <taxon>Neisseriales</taxon>
        <taxon>Chitinibacteraceae</taxon>
        <taxon>Parachitinimonas</taxon>
    </lineage>
</organism>
<keyword evidence="4" id="KW-1185">Reference proteome</keyword>
<evidence type="ECO:0000256" key="2">
    <source>
        <dbReference type="SAM" id="SignalP"/>
    </source>
</evidence>
<feature type="signal peptide" evidence="2">
    <location>
        <begin position="1"/>
        <end position="22"/>
    </location>
</feature>
<sequence length="115" mass="12717">MNLLARYLLMAGALTVAASALAADAPPEPPKVNVPPPPPIPADDESVPEPDISISQREDATATEYRINGRLYMIKVKPKVGPEYYLVDDRGDGNMIRRDAIDSGFRVPRWVIKRF</sequence>
<feature type="region of interest" description="Disordered" evidence="1">
    <location>
        <begin position="25"/>
        <end position="59"/>
    </location>
</feature>
<dbReference type="Pfam" id="PF11191">
    <property type="entry name" value="DUF2782"/>
    <property type="match status" value="1"/>
</dbReference>
<feature type="compositionally biased region" description="Pro residues" evidence="1">
    <location>
        <begin position="26"/>
        <end position="41"/>
    </location>
</feature>
<dbReference type="InterPro" id="IPR021357">
    <property type="entry name" value="DUF2782"/>
</dbReference>
<protein>
    <submittedName>
        <fullName evidence="3">DUF2782 domain-containing protein</fullName>
    </submittedName>
</protein>
<dbReference type="Gene3D" id="2.20.130.30">
    <property type="entry name" value="Protein of unknown function DUF2782"/>
    <property type="match status" value="1"/>
</dbReference>
<evidence type="ECO:0000313" key="4">
    <source>
        <dbReference type="Proteomes" id="UP001172778"/>
    </source>
</evidence>
<gene>
    <name evidence="3" type="ORF">PZA18_13055</name>
</gene>
<dbReference type="Proteomes" id="UP001172778">
    <property type="component" value="Unassembled WGS sequence"/>
</dbReference>
<proteinExistence type="predicted"/>